<comment type="caution">
    <text evidence="2">The sequence shown here is derived from an EMBL/GenBank/DDBJ whole genome shotgun (WGS) entry which is preliminary data.</text>
</comment>
<accession>A0A3N9XT42</accession>
<name>A0A3N9XT42_9ACTN</name>
<protein>
    <submittedName>
        <fullName evidence="2">Uncharacterized protein</fullName>
    </submittedName>
</protein>
<evidence type="ECO:0000256" key="1">
    <source>
        <dbReference type="SAM" id="SignalP"/>
    </source>
</evidence>
<proteinExistence type="predicted"/>
<feature type="signal peptide" evidence="1">
    <location>
        <begin position="1"/>
        <end position="21"/>
    </location>
</feature>
<dbReference type="AlphaFoldDB" id="A0A3N9XT42"/>
<dbReference type="OrthoDB" id="5192196at2"/>
<organism evidence="2 3">
    <name type="scientific">Micromonospora ureilytica</name>
    <dbReference type="NCBI Taxonomy" id="709868"/>
    <lineage>
        <taxon>Bacteria</taxon>
        <taxon>Bacillati</taxon>
        <taxon>Actinomycetota</taxon>
        <taxon>Actinomycetes</taxon>
        <taxon>Micromonosporales</taxon>
        <taxon>Micromonosporaceae</taxon>
        <taxon>Micromonospora</taxon>
    </lineage>
</organism>
<feature type="chain" id="PRO_5017951002" evidence="1">
    <location>
        <begin position="22"/>
        <end position="146"/>
    </location>
</feature>
<reference evidence="2 3" key="1">
    <citation type="submission" date="2018-04" db="EMBL/GenBank/DDBJ databases">
        <title>Micromonosporas from Atacama Desert.</title>
        <authorList>
            <person name="Carro L."/>
            <person name="Klenk H.-P."/>
            <person name="Goodfellow M."/>
        </authorList>
    </citation>
    <scope>NUCLEOTIDE SEQUENCE [LARGE SCALE GENOMIC DNA]</scope>
    <source>
        <strain evidence="2 3">LB19</strain>
    </source>
</reference>
<sequence>MVTAGLLTVGATFAAAPPAMADEPTFCGNWLSNPNLASNITAVSGTQYTIPGANGASIRVNQGQYSGRWFAWAKVYNPESTGLVALIWRYTPNNSLYQCGRRDGSTGWSVDYTAGVRDTETSIVQAKYSRNPGFGPTYYGGTSTWK</sequence>
<dbReference type="RefSeq" id="WP_124820239.1">
    <property type="nucleotide sequence ID" value="NZ_QDGB01000262.1"/>
</dbReference>
<dbReference type="EMBL" id="QDGB01000262">
    <property type="protein sequence ID" value="RQX16090.1"/>
    <property type="molecule type" value="Genomic_DNA"/>
</dbReference>
<keyword evidence="1" id="KW-0732">Signal</keyword>
<gene>
    <name evidence="2" type="ORF">DDE19_16600</name>
</gene>
<evidence type="ECO:0000313" key="2">
    <source>
        <dbReference type="EMBL" id="RQX16090.1"/>
    </source>
</evidence>
<evidence type="ECO:0000313" key="3">
    <source>
        <dbReference type="Proteomes" id="UP000278981"/>
    </source>
</evidence>
<dbReference type="Proteomes" id="UP000278981">
    <property type="component" value="Unassembled WGS sequence"/>
</dbReference>